<dbReference type="EMBL" id="MU005578">
    <property type="protein sequence ID" value="KAF2685483.1"/>
    <property type="molecule type" value="Genomic_DNA"/>
</dbReference>
<dbReference type="OrthoDB" id="3776963at2759"/>
<accession>A0A6G1J5L9</accession>
<dbReference type="InterPro" id="IPR004875">
    <property type="entry name" value="DDE_SF_endonuclease_dom"/>
</dbReference>
<feature type="non-terminal residue" evidence="2">
    <location>
        <position position="124"/>
    </location>
</feature>
<evidence type="ECO:0000259" key="1">
    <source>
        <dbReference type="Pfam" id="PF03184"/>
    </source>
</evidence>
<dbReference type="GO" id="GO:0005634">
    <property type="term" value="C:nucleus"/>
    <property type="evidence" value="ECO:0007669"/>
    <property type="project" value="TreeGrafter"/>
</dbReference>
<sequence length="124" mass="14064">SIECVSADGRCLNPMIIWPAVTHRSNWTTFDTPGWQFALHESGYTNSYISLQWLKRIFDPETKNRANGRPRVLICDGFGTHETAEILEFCISNSIKLCRLPSHSSHKLQPLDVATFAPLKAAYR</sequence>
<evidence type="ECO:0000313" key="2">
    <source>
        <dbReference type="EMBL" id="KAF2685483.1"/>
    </source>
</evidence>
<dbReference type="InterPro" id="IPR036397">
    <property type="entry name" value="RNaseH_sf"/>
</dbReference>
<reference evidence="2" key="1">
    <citation type="journal article" date="2020" name="Stud. Mycol.">
        <title>101 Dothideomycetes genomes: a test case for predicting lifestyles and emergence of pathogens.</title>
        <authorList>
            <person name="Haridas S."/>
            <person name="Albert R."/>
            <person name="Binder M."/>
            <person name="Bloem J."/>
            <person name="Labutti K."/>
            <person name="Salamov A."/>
            <person name="Andreopoulos B."/>
            <person name="Baker S."/>
            <person name="Barry K."/>
            <person name="Bills G."/>
            <person name="Bluhm B."/>
            <person name="Cannon C."/>
            <person name="Castanera R."/>
            <person name="Culley D."/>
            <person name="Daum C."/>
            <person name="Ezra D."/>
            <person name="Gonzalez J."/>
            <person name="Henrissat B."/>
            <person name="Kuo A."/>
            <person name="Liang C."/>
            <person name="Lipzen A."/>
            <person name="Lutzoni F."/>
            <person name="Magnuson J."/>
            <person name="Mondo S."/>
            <person name="Nolan M."/>
            <person name="Ohm R."/>
            <person name="Pangilinan J."/>
            <person name="Park H.-J."/>
            <person name="Ramirez L."/>
            <person name="Alfaro M."/>
            <person name="Sun H."/>
            <person name="Tritt A."/>
            <person name="Yoshinaga Y."/>
            <person name="Zwiers L.-H."/>
            <person name="Turgeon B."/>
            <person name="Goodwin S."/>
            <person name="Spatafora J."/>
            <person name="Crous P."/>
            <person name="Grigoriev I."/>
        </authorList>
    </citation>
    <scope>NUCLEOTIDE SEQUENCE</scope>
    <source>
        <strain evidence="2">CBS 122367</strain>
    </source>
</reference>
<organism evidence="2 3">
    <name type="scientific">Lentithecium fluviatile CBS 122367</name>
    <dbReference type="NCBI Taxonomy" id="1168545"/>
    <lineage>
        <taxon>Eukaryota</taxon>
        <taxon>Fungi</taxon>
        <taxon>Dikarya</taxon>
        <taxon>Ascomycota</taxon>
        <taxon>Pezizomycotina</taxon>
        <taxon>Dothideomycetes</taxon>
        <taxon>Pleosporomycetidae</taxon>
        <taxon>Pleosporales</taxon>
        <taxon>Massarineae</taxon>
        <taxon>Lentitheciaceae</taxon>
        <taxon>Lentithecium</taxon>
    </lineage>
</organism>
<dbReference type="AlphaFoldDB" id="A0A6G1J5L9"/>
<feature type="non-terminal residue" evidence="2">
    <location>
        <position position="1"/>
    </location>
</feature>
<proteinExistence type="predicted"/>
<dbReference type="Proteomes" id="UP000799291">
    <property type="component" value="Unassembled WGS sequence"/>
</dbReference>
<name>A0A6G1J5L9_9PLEO</name>
<dbReference type="PANTHER" id="PTHR19303:SF74">
    <property type="entry name" value="POGO TRANSPOSABLE ELEMENT WITH KRAB DOMAIN"/>
    <property type="match status" value="1"/>
</dbReference>
<evidence type="ECO:0000313" key="3">
    <source>
        <dbReference type="Proteomes" id="UP000799291"/>
    </source>
</evidence>
<feature type="domain" description="DDE-1" evidence="1">
    <location>
        <begin position="2"/>
        <end position="124"/>
    </location>
</feature>
<dbReference type="Pfam" id="PF03184">
    <property type="entry name" value="DDE_1"/>
    <property type="match status" value="1"/>
</dbReference>
<dbReference type="Gene3D" id="3.30.420.10">
    <property type="entry name" value="Ribonuclease H-like superfamily/Ribonuclease H"/>
    <property type="match status" value="1"/>
</dbReference>
<keyword evidence="3" id="KW-1185">Reference proteome</keyword>
<dbReference type="InterPro" id="IPR050863">
    <property type="entry name" value="CenT-Element_Derived"/>
</dbReference>
<protein>
    <submittedName>
        <fullName evidence="2">CENP-B protein</fullName>
    </submittedName>
</protein>
<gene>
    <name evidence="2" type="ORF">K458DRAFT_251716</name>
</gene>
<dbReference type="PANTHER" id="PTHR19303">
    <property type="entry name" value="TRANSPOSON"/>
    <property type="match status" value="1"/>
</dbReference>
<dbReference type="GO" id="GO:0003677">
    <property type="term" value="F:DNA binding"/>
    <property type="evidence" value="ECO:0007669"/>
    <property type="project" value="TreeGrafter"/>
</dbReference>